<keyword evidence="2" id="KW-1185">Reference proteome</keyword>
<gene>
    <name evidence="1" type="ORF">Tcan_04516</name>
</gene>
<dbReference type="AlphaFoldDB" id="A0A0B2V5K1"/>
<evidence type="ECO:0000313" key="1">
    <source>
        <dbReference type="EMBL" id="KHN78726.1"/>
    </source>
</evidence>
<organism evidence="1 2">
    <name type="scientific">Toxocara canis</name>
    <name type="common">Canine roundworm</name>
    <dbReference type="NCBI Taxonomy" id="6265"/>
    <lineage>
        <taxon>Eukaryota</taxon>
        <taxon>Metazoa</taxon>
        <taxon>Ecdysozoa</taxon>
        <taxon>Nematoda</taxon>
        <taxon>Chromadorea</taxon>
        <taxon>Rhabditida</taxon>
        <taxon>Spirurina</taxon>
        <taxon>Ascaridomorpha</taxon>
        <taxon>Ascaridoidea</taxon>
        <taxon>Toxocaridae</taxon>
        <taxon>Toxocara</taxon>
    </lineage>
</organism>
<dbReference type="EMBL" id="JPKZ01002041">
    <property type="protein sequence ID" value="KHN78726.1"/>
    <property type="molecule type" value="Genomic_DNA"/>
</dbReference>
<name>A0A0B2V5K1_TOXCA</name>
<protein>
    <submittedName>
        <fullName evidence="1">Uncharacterized protein</fullName>
    </submittedName>
</protein>
<accession>A0A0B2V5K1</accession>
<sequence>MKKEYVMSLAGIACQASGVKEMLVTLCTFGNDCAEASFSALSVELSSREFVQYIENSYTLSAFLENRLLKTVEDSWHRHPNKHHNCRRISFLKTLQLRQDLSDNV</sequence>
<comment type="caution">
    <text evidence="1">The sequence shown here is derived from an EMBL/GenBank/DDBJ whole genome shotgun (WGS) entry which is preliminary data.</text>
</comment>
<dbReference type="Proteomes" id="UP000031036">
    <property type="component" value="Unassembled WGS sequence"/>
</dbReference>
<proteinExistence type="predicted"/>
<reference evidence="1 2" key="1">
    <citation type="submission" date="2014-11" db="EMBL/GenBank/DDBJ databases">
        <title>Genetic blueprint of the zoonotic pathogen Toxocara canis.</title>
        <authorList>
            <person name="Zhu X.-Q."/>
            <person name="Korhonen P.K."/>
            <person name="Cai H."/>
            <person name="Young N.D."/>
            <person name="Nejsum P."/>
            <person name="von Samson-Himmelstjerna G."/>
            <person name="Boag P.R."/>
            <person name="Tan P."/>
            <person name="Li Q."/>
            <person name="Min J."/>
            <person name="Yang Y."/>
            <person name="Wang X."/>
            <person name="Fang X."/>
            <person name="Hall R.S."/>
            <person name="Hofmann A."/>
            <person name="Sternberg P.W."/>
            <person name="Jex A.R."/>
            <person name="Gasser R.B."/>
        </authorList>
    </citation>
    <scope>NUCLEOTIDE SEQUENCE [LARGE SCALE GENOMIC DNA]</scope>
    <source>
        <strain evidence="1">PN_DK_2014</strain>
    </source>
</reference>
<evidence type="ECO:0000313" key="2">
    <source>
        <dbReference type="Proteomes" id="UP000031036"/>
    </source>
</evidence>